<evidence type="ECO:0000256" key="4">
    <source>
        <dbReference type="PIRSR" id="PIRSR005902-1"/>
    </source>
</evidence>
<evidence type="ECO:0000313" key="5">
    <source>
        <dbReference type="EMBL" id="OOV85481.1"/>
    </source>
</evidence>
<dbReference type="SUPFAM" id="SSF51556">
    <property type="entry name" value="Metallo-dependent hydrolases"/>
    <property type="match status" value="1"/>
</dbReference>
<accession>A0A1T1H6I5</accession>
<keyword evidence="6" id="KW-1185">Reference proteome</keyword>
<protein>
    <submittedName>
        <fullName evidence="5">TatD family deoxyribonuclease</fullName>
    </submittedName>
</protein>
<evidence type="ECO:0000313" key="6">
    <source>
        <dbReference type="Proteomes" id="UP000191160"/>
    </source>
</evidence>
<reference evidence="5 6" key="1">
    <citation type="submission" date="2017-02" db="EMBL/GenBank/DDBJ databases">
        <title>Acinetobacter sp. ANC 4945, whole genome shotgun sequencing project.</title>
        <authorList>
            <person name="Radolfova-Krizova L."/>
            <person name="Al Atrouni A."/>
            <person name="Nemec A."/>
        </authorList>
    </citation>
    <scope>NUCLEOTIDE SEQUENCE [LARGE SCALE GENOMIC DNA]</scope>
    <source>
        <strain evidence="5 6">ANC 4945</strain>
    </source>
</reference>
<dbReference type="PIRSF" id="PIRSF005902">
    <property type="entry name" value="DNase_TatD"/>
    <property type="match status" value="1"/>
</dbReference>
<feature type="binding site" evidence="4">
    <location>
        <position position="8"/>
    </location>
    <ligand>
        <name>a divalent metal cation</name>
        <dbReference type="ChEBI" id="CHEBI:60240"/>
        <label>1</label>
    </ligand>
</feature>
<dbReference type="RefSeq" id="WP_078188950.1">
    <property type="nucleotide sequence ID" value="NZ_JAMCOZ010000010.1"/>
</dbReference>
<dbReference type="GO" id="GO:0005829">
    <property type="term" value="C:cytosol"/>
    <property type="evidence" value="ECO:0007669"/>
    <property type="project" value="TreeGrafter"/>
</dbReference>
<dbReference type="FunFam" id="3.20.20.140:FF:000005">
    <property type="entry name" value="TatD family hydrolase"/>
    <property type="match status" value="1"/>
</dbReference>
<dbReference type="InterPro" id="IPR015991">
    <property type="entry name" value="TatD/YcfH-like"/>
</dbReference>
<dbReference type="EMBL" id="MVKX01000001">
    <property type="protein sequence ID" value="OOV85481.1"/>
    <property type="molecule type" value="Genomic_DNA"/>
</dbReference>
<dbReference type="GO" id="GO:0004536">
    <property type="term" value="F:DNA nuclease activity"/>
    <property type="evidence" value="ECO:0007669"/>
    <property type="project" value="InterPro"/>
</dbReference>
<dbReference type="Gene3D" id="3.20.20.140">
    <property type="entry name" value="Metal-dependent hydrolases"/>
    <property type="match status" value="1"/>
</dbReference>
<dbReference type="Proteomes" id="UP000191160">
    <property type="component" value="Unassembled WGS sequence"/>
</dbReference>
<gene>
    <name evidence="5" type="ORF">B1202_02230</name>
</gene>
<feature type="binding site" evidence="4">
    <location>
        <position position="205"/>
    </location>
    <ligand>
        <name>a divalent metal cation</name>
        <dbReference type="ChEBI" id="CHEBI:60240"/>
        <label>1</label>
    </ligand>
</feature>
<dbReference type="PANTHER" id="PTHR46124">
    <property type="entry name" value="D-AMINOACYL-TRNA DEACYLASE"/>
    <property type="match status" value="1"/>
</dbReference>
<dbReference type="InterPro" id="IPR001130">
    <property type="entry name" value="TatD-like"/>
</dbReference>
<evidence type="ECO:0000256" key="3">
    <source>
        <dbReference type="ARBA" id="ARBA00022801"/>
    </source>
</evidence>
<feature type="binding site" evidence="4">
    <location>
        <position position="132"/>
    </location>
    <ligand>
        <name>a divalent metal cation</name>
        <dbReference type="ChEBI" id="CHEBI:60240"/>
        <label>2</label>
    </ligand>
</feature>
<comment type="similarity">
    <text evidence="1">Belongs to the metallo-dependent hydrolases superfamily. TatD-type hydrolase family.</text>
</comment>
<evidence type="ECO:0000256" key="2">
    <source>
        <dbReference type="ARBA" id="ARBA00022723"/>
    </source>
</evidence>
<evidence type="ECO:0000256" key="1">
    <source>
        <dbReference type="ARBA" id="ARBA00009275"/>
    </source>
</evidence>
<feature type="binding site" evidence="4">
    <location>
        <position position="6"/>
    </location>
    <ligand>
        <name>a divalent metal cation</name>
        <dbReference type="ChEBI" id="CHEBI:60240"/>
        <label>1</label>
    </ligand>
</feature>
<organism evidence="5 6">
    <name type="scientific">Acinetobacter amyesii</name>
    <dbReference type="NCBI Taxonomy" id="2942470"/>
    <lineage>
        <taxon>Bacteria</taxon>
        <taxon>Pseudomonadati</taxon>
        <taxon>Pseudomonadota</taxon>
        <taxon>Gammaproteobacteria</taxon>
        <taxon>Moraxellales</taxon>
        <taxon>Moraxellaceae</taxon>
        <taxon>Acinetobacter</taxon>
    </lineage>
</organism>
<dbReference type="NCBIfam" id="TIGR00010">
    <property type="entry name" value="YchF/TatD family DNA exonuclease"/>
    <property type="match status" value="1"/>
</dbReference>
<feature type="binding site" evidence="4">
    <location>
        <position position="155"/>
    </location>
    <ligand>
        <name>a divalent metal cation</name>
        <dbReference type="ChEBI" id="CHEBI:60240"/>
        <label>2</label>
    </ligand>
</feature>
<keyword evidence="2 4" id="KW-0479">Metal-binding</keyword>
<sequence>MFVDTHCHLTMLDLSPYEGNLDLALDQARQAGVSKFMSISVDLDDHIELSKIAARHADVGYSVGVHPCEDPATMARATEEYLIELAQPEKVWAIGETGLDYFHSTDFIAEQKECFARHLHASQAVKKPVVVHTRSAKHDTVDIIRAEKSTHGILHCFTEDWETAKAVLDCGYYVSFSGIVSFKNAQDLRDVAKQVPLDRVLIETDSPYLAPMPYRGKSNEPKYVPYVAKALSDVYDKSIEEMAFITMQNFENLLNLK</sequence>
<keyword evidence="3" id="KW-0378">Hydrolase</keyword>
<dbReference type="PANTHER" id="PTHR46124:SF2">
    <property type="entry name" value="D-AMINOACYL-TRNA DEACYLASE"/>
    <property type="match status" value="1"/>
</dbReference>
<dbReference type="InterPro" id="IPR032466">
    <property type="entry name" value="Metal_Hydrolase"/>
</dbReference>
<dbReference type="GO" id="GO:0016788">
    <property type="term" value="F:hydrolase activity, acting on ester bonds"/>
    <property type="evidence" value="ECO:0007669"/>
    <property type="project" value="InterPro"/>
</dbReference>
<dbReference type="Pfam" id="PF01026">
    <property type="entry name" value="TatD_DNase"/>
    <property type="match status" value="1"/>
</dbReference>
<comment type="caution">
    <text evidence="5">The sequence shown here is derived from an EMBL/GenBank/DDBJ whole genome shotgun (WGS) entry which is preliminary data.</text>
</comment>
<dbReference type="GO" id="GO:0046872">
    <property type="term" value="F:metal ion binding"/>
    <property type="evidence" value="ECO:0007669"/>
    <property type="project" value="UniProtKB-KW"/>
</dbReference>
<dbReference type="AlphaFoldDB" id="A0A1T1H6I5"/>
<proteinExistence type="inferred from homology"/>
<feature type="binding site" evidence="4">
    <location>
        <position position="96"/>
    </location>
    <ligand>
        <name>a divalent metal cation</name>
        <dbReference type="ChEBI" id="CHEBI:60240"/>
        <label>1</label>
    </ligand>
</feature>
<dbReference type="CDD" id="cd01310">
    <property type="entry name" value="TatD_DNAse"/>
    <property type="match status" value="1"/>
</dbReference>
<name>A0A1T1H6I5_9GAMM</name>